<evidence type="ECO:0000313" key="3">
    <source>
        <dbReference type="EMBL" id="KAJ3686583.1"/>
    </source>
</evidence>
<dbReference type="PANTHER" id="PTHR37984">
    <property type="entry name" value="PROTEIN CBG26694"/>
    <property type="match status" value="1"/>
</dbReference>
<dbReference type="AlphaFoldDB" id="A0AAD6EJ72"/>
<dbReference type="Pfam" id="PF17921">
    <property type="entry name" value="Integrase_H2C2"/>
    <property type="match status" value="1"/>
</dbReference>
<dbReference type="FunFam" id="3.30.70.270:FF:000020">
    <property type="entry name" value="Transposon Tf2-6 polyprotein-like Protein"/>
    <property type="match status" value="1"/>
</dbReference>
<dbReference type="PANTHER" id="PTHR37984:SF5">
    <property type="entry name" value="PROTEIN NYNRIN-LIKE"/>
    <property type="match status" value="1"/>
</dbReference>
<dbReference type="InterPro" id="IPR041588">
    <property type="entry name" value="Integrase_H2C2"/>
</dbReference>
<name>A0AAD6EJ72_9POAL</name>
<dbReference type="InterPro" id="IPR036397">
    <property type="entry name" value="RNaseH_sf"/>
</dbReference>
<dbReference type="Pfam" id="PF00078">
    <property type="entry name" value="RVT_1"/>
    <property type="match status" value="1"/>
</dbReference>
<dbReference type="Gene3D" id="1.10.340.70">
    <property type="match status" value="1"/>
</dbReference>
<proteinExistence type="predicted"/>
<dbReference type="InterPro" id="IPR041577">
    <property type="entry name" value="RT_RNaseH_2"/>
</dbReference>
<keyword evidence="4" id="KW-1185">Reference proteome</keyword>
<dbReference type="FunFam" id="1.10.340.70:FF:000001">
    <property type="entry name" value="Retrovirus-related Pol polyprotein from transposon gypsy-like Protein"/>
    <property type="match status" value="1"/>
</dbReference>
<dbReference type="Gene3D" id="3.10.20.370">
    <property type="match status" value="1"/>
</dbReference>
<dbReference type="GO" id="GO:0003676">
    <property type="term" value="F:nucleic acid binding"/>
    <property type="evidence" value="ECO:0007669"/>
    <property type="project" value="InterPro"/>
</dbReference>
<dbReference type="SUPFAM" id="SSF53098">
    <property type="entry name" value="Ribonuclease H-like"/>
    <property type="match status" value="1"/>
</dbReference>
<dbReference type="Gene3D" id="3.10.10.10">
    <property type="entry name" value="HIV Type 1 Reverse Transcriptase, subunit A, domain 1"/>
    <property type="match status" value="1"/>
</dbReference>
<dbReference type="InterPro" id="IPR043128">
    <property type="entry name" value="Rev_trsase/Diguanyl_cyclase"/>
</dbReference>
<dbReference type="InterPro" id="IPR043502">
    <property type="entry name" value="DNA/RNA_pol_sf"/>
</dbReference>
<accession>A0AAD6EJ72</accession>
<dbReference type="GO" id="GO:0003824">
    <property type="term" value="F:catalytic activity"/>
    <property type="evidence" value="ECO:0007669"/>
    <property type="project" value="UniProtKB-KW"/>
</dbReference>
<organism evidence="3 4">
    <name type="scientific">Rhynchospora tenuis</name>
    <dbReference type="NCBI Taxonomy" id="198213"/>
    <lineage>
        <taxon>Eukaryota</taxon>
        <taxon>Viridiplantae</taxon>
        <taxon>Streptophyta</taxon>
        <taxon>Embryophyta</taxon>
        <taxon>Tracheophyta</taxon>
        <taxon>Spermatophyta</taxon>
        <taxon>Magnoliopsida</taxon>
        <taxon>Liliopsida</taxon>
        <taxon>Poales</taxon>
        <taxon>Cyperaceae</taxon>
        <taxon>Cyperoideae</taxon>
        <taxon>Rhynchosporeae</taxon>
        <taxon>Rhynchospora</taxon>
    </lineage>
</organism>
<sequence length="608" mass="68440">MADDDIFKTAFRTHTGHYEFVVMPFGLTNAPATFQTLMNNLFKPYLRDFILVFFHDILIYSKSLEDHLHHLQLTLQVLADNNIFAKLSKCVFGVSQIEYLGHIISDQGVATDPNKIATMLQWPVPKTIKALSGFLGLTGYYRKFIRDYGSIAKPLTELTKKNAFLWNSQAQTAFECLKTAMTQAPVLALPDYTKPFTIETDASGMGIGAVLMQESKPLAFLSKSLSQQNQGLSTYEKKLLALLTAVKKWRHYLLGQPFVIKTDQISLKHLLEQKISTALQNKGLCTLLGLNYTIEYKKGKENKVADTLSRVCGQNWLLNSSSADIYAVSEILPSWIQEMVQSFHNDEWINTLKNKVSVQDPDYTMHMGVVRFKGRISVGESGNWRETILQSLHDSSIGGHYGINATYQKLKKLFYWPGLKQSVHDFVFSCSSCQLNKTEHTHPSGLLKPLPIPQQAWQSVGLDFITGLPKSKGRDVILVFIDRFTKYGHFIALTHPFTASDVAQKWNPHLVESSPLRALSLKISSSETLEKKNVDLTSLLKSPEQLLPLCLSLIESCSLSASEPHWLLATTLPQFFKPSSWVLRGAHVGGGVSRLSRKARWYDESTHH</sequence>
<keyword evidence="1" id="KW-0511">Multifunctional enzyme</keyword>
<dbReference type="Gene3D" id="3.30.420.10">
    <property type="entry name" value="Ribonuclease H-like superfamily/Ribonuclease H"/>
    <property type="match status" value="1"/>
</dbReference>
<dbReference type="InterPro" id="IPR000477">
    <property type="entry name" value="RT_dom"/>
</dbReference>
<protein>
    <recommendedName>
        <fullName evidence="2">Reverse transcriptase domain-containing protein</fullName>
    </recommendedName>
</protein>
<dbReference type="CDD" id="cd09274">
    <property type="entry name" value="RNase_HI_RT_Ty3"/>
    <property type="match status" value="1"/>
</dbReference>
<comment type="caution">
    <text evidence="3">The sequence shown here is derived from an EMBL/GenBank/DDBJ whole genome shotgun (WGS) entry which is preliminary data.</text>
</comment>
<evidence type="ECO:0000313" key="4">
    <source>
        <dbReference type="Proteomes" id="UP001210211"/>
    </source>
</evidence>
<dbReference type="FunFam" id="3.10.20.370:FF:000001">
    <property type="entry name" value="Retrovirus-related Pol polyprotein from transposon 17.6-like protein"/>
    <property type="match status" value="1"/>
</dbReference>
<dbReference type="InterPro" id="IPR050951">
    <property type="entry name" value="Retrovirus_Pol_polyprotein"/>
</dbReference>
<gene>
    <name evidence="3" type="ORF">LUZ61_015747</name>
</gene>
<dbReference type="CDD" id="cd01647">
    <property type="entry name" value="RT_LTR"/>
    <property type="match status" value="1"/>
</dbReference>
<dbReference type="Gene3D" id="3.30.70.270">
    <property type="match status" value="2"/>
</dbReference>
<evidence type="ECO:0000256" key="1">
    <source>
        <dbReference type="ARBA" id="ARBA00023268"/>
    </source>
</evidence>
<dbReference type="FunFam" id="3.30.70.270:FF:000003">
    <property type="entry name" value="Transposon Ty3-G Gag-Pol polyprotein"/>
    <property type="match status" value="1"/>
</dbReference>
<evidence type="ECO:0000259" key="2">
    <source>
        <dbReference type="PROSITE" id="PS50878"/>
    </source>
</evidence>
<dbReference type="InterPro" id="IPR012337">
    <property type="entry name" value="RNaseH-like_sf"/>
</dbReference>
<reference evidence="3 4" key="1">
    <citation type="journal article" date="2022" name="Cell">
        <title>Repeat-based holocentromeres influence genome architecture and karyotype evolution.</title>
        <authorList>
            <person name="Hofstatter P.G."/>
            <person name="Thangavel G."/>
            <person name="Lux T."/>
            <person name="Neumann P."/>
            <person name="Vondrak T."/>
            <person name="Novak P."/>
            <person name="Zhang M."/>
            <person name="Costa L."/>
            <person name="Castellani M."/>
            <person name="Scott A."/>
            <person name="Toegelov H."/>
            <person name="Fuchs J."/>
            <person name="Mata-Sucre Y."/>
            <person name="Dias Y."/>
            <person name="Vanzela A.L.L."/>
            <person name="Huettel B."/>
            <person name="Almeida C.C.S."/>
            <person name="Simkova H."/>
            <person name="Souza G."/>
            <person name="Pedrosa-Harand A."/>
            <person name="Macas J."/>
            <person name="Mayer K.F.X."/>
            <person name="Houben A."/>
            <person name="Marques A."/>
        </authorList>
    </citation>
    <scope>NUCLEOTIDE SEQUENCE [LARGE SCALE GENOMIC DNA]</scope>
    <source>
        <strain evidence="3">RhyTen1mFocal</strain>
    </source>
</reference>
<dbReference type="Proteomes" id="UP001210211">
    <property type="component" value="Unassembled WGS sequence"/>
</dbReference>
<dbReference type="PROSITE" id="PS50878">
    <property type="entry name" value="RT_POL"/>
    <property type="match status" value="1"/>
</dbReference>
<dbReference type="Pfam" id="PF17919">
    <property type="entry name" value="RT_RNaseH_2"/>
    <property type="match status" value="1"/>
</dbReference>
<dbReference type="EMBL" id="JAMRDG010000002">
    <property type="protein sequence ID" value="KAJ3686583.1"/>
    <property type="molecule type" value="Genomic_DNA"/>
</dbReference>
<feature type="domain" description="Reverse transcriptase" evidence="2">
    <location>
        <begin position="1"/>
        <end position="104"/>
    </location>
</feature>
<dbReference type="SUPFAM" id="SSF56672">
    <property type="entry name" value="DNA/RNA polymerases"/>
    <property type="match status" value="1"/>
</dbReference>